<evidence type="ECO:0000256" key="1">
    <source>
        <dbReference type="SAM" id="MobiDB-lite"/>
    </source>
</evidence>
<evidence type="ECO:0000313" key="3">
    <source>
        <dbReference type="Proteomes" id="UP001156940"/>
    </source>
</evidence>
<organism evidence="2 3">
    <name type="scientific">Luteimonas endophytica</name>
    <dbReference type="NCBI Taxonomy" id="3042023"/>
    <lineage>
        <taxon>Bacteria</taxon>
        <taxon>Pseudomonadati</taxon>
        <taxon>Pseudomonadota</taxon>
        <taxon>Gammaproteobacteria</taxon>
        <taxon>Lysobacterales</taxon>
        <taxon>Lysobacteraceae</taxon>
        <taxon>Luteimonas</taxon>
    </lineage>
</organism>
<protein>
    <submittedName>
        <fullName evidence="2">Conjugal transfer protein TraD</fullName>
    </submittedName>
</protein>
<proteinExistence type="predicted"/>
<name>A0ABT6JBL5_9GAMM</name>
<dbReference type="RefSeq" id="WP_280575519.1">
    <property type="nucleotide sequence ID" value="NZ_JARXRM010000043.1"/>
</dbReference>
<accession>A0ABT6JBL5</accession>
<evidence type="ECO:0000313" key="2">
    <source>
        <dbReference type="EMBL" id="MDH5824221.1"/>
    </source>
</evidence>
<reference evidence="2 3" key="1">
    <citation type="submission" date="2023-04" db="EMBL/GenBank/DDBJ databases">
        <title>Luteimonas endophyticus RD2P54.</title>
        <authorList>
            <person name="Sun J.-Q."/>
        </authorList>
    </citation>
    <scope>NUCLEOTIDE SEQUENCE [LARGE SCALE GENOMIC DNA]</scope>
    <source>
        <strain evidence="2 3">RD2P54</strain>
    </source>
</reference>
<sequence>MENTQHLHQQIERATTRLAQLKARDLLNQQRAQSREREAQRKRQMRRRGELGQLVIDAGCQDLANGEIVAALLDYRSTYRDTGSRAEAMARGDAHLAAGAAEGARRPS</sequence>
<feature type="region of interest" description="Disordered" evidence="1">
    <location>
        <begin position="28"/>
        <end position="47"/>
    </location>
</feature>
<dbReference type="EMBL" id="JARXRM010000043">
    <property type="protein sequence ID" value="MDH5824221.1"/>
    <property type="molecule type" value="Genomic_DNA"/>
</dbReference>
<keyword evidence="3" id="KW-1185">Reference proteome</keyword>
<gene>
    <name evidence="2" type="primary">traD</name>
    <name evidence="2" type="ORF">QFW77_14665</name>
</gene>
<dbReference type="InterPro" id="IPR009444">
    <property type="entry name" value="Conjugal_tfr_TraD_a-type"/>
</dbReference>
<dbReference type="Proteomes" id="UP001156940">
    <property type="component" value="Unassembled WGS sequence"/>
</dbReference>
<dbReference type="Pfam" id="PF06412">
    <property type="entry name" value="TraD"/>
    <property type="match status" value="1"/>
</dbReference>
<comment type="caution">
    <text evidence="2">The sequence shown here is derived from an EMBL/GenBank/DDBJ whole genome shotgun (WGS) entry which is preliminary data.</text>
</comment>